<dbReference type="AlphaFoldDB" id="I8XLW9"/>
<proteinExistence type="predicted"/>
<organism evidence="1 2">
    <name type="scientific">Bacteroides nordii CL02T12C05</name>
    <dbReference type="NCBI Taxonomy" id="997884"/>
    <lineage>
        <taxon>Bacteria</taxon>
        <taxon>Pseudomonadati</taxon>
        <taxon>Bacteroidota</taxon>
        <taxon>Bacteroidia</taxon>
        <taxon>Bacteroidales</taxon>
        <taxon>Bacteroidaceae</taxon>
        <taxon>Bacteroides</taxon>
    </lineage>
</organism>
<gene>
    <name evidence="1" type="ORF">HMPREF1068_01422</name>
</gene>
<dbReference type="HOGENOM" id="CLU_2056652_0_0_10"/>
<evidence type="ECO:0000313" key="2">
    <source>
        <dbReference type="Proteomes" id="UP000003089"/>
    </source>
</evidence>
<dbReference type="GeneID" id="69501082"/>
<dbReference type="EMBL" id="AGXS01000015">
    <property type="protein sequence ID" value="EIY51875.1"/>
    <property type="molecule type" value="Genomic_DNA"/>
</dbReference>
<dbReference type="PATRIC" id="fig|997884.3.peg.1445"/>
<protein>
    <submittedName>
        <fullName evidence="1">Uncharacterized protein</fullName>
    </submittedName>
</protein>
<name>I8XLW9_9BACE</name>
<keyword evidence="2" id="KW-1185">Reference proteome</keyword>
<reference evidence="1 2" key="1">
    <citation type="submission" date="2012-02" db="EMBL/GenBank/DDBJ databases">
        <title>The Genome Sequence of Bacteroides nordii CL02T12C05.</title>
        <authorList>
            <consortium name="The Broad Institute Genome Sequencing Platform"/>
            <person name="Earl A."/>
            <person name="Ward D."/>
            <person name="Feldgarden M."/>
            <person name="Gevers D."/>
            <person name="Zitomersky N.L."/>
            <person name="Coyne M.J."/>
            <person name="Comstock L.E."/>
            <person name="Young S.K."/>
            <person name="Zeng Q."/>
            <person name="Gargeya S."/>
            <person name="Fitzgerald M."/>
            <person name="Haas B."/>
            <person name="Abouelleil A."/>
            <person name="Alvarado L."/>
            <person name="Arachchi H.M."/>
            <person name="Berlin A."/>
            <person name="Chapman S.B."/>
            <person name="Gearin G."/>
            <person name="Goldberg J."/>
            <person name="Griggs A."/>
            <person name="Gujja S."/>
            <person name="Hansen M."/>
            <person name="Heiman D."/>
            <person name="Howarth C."/>
            <person name="Larimer J."/>
            <person name="Lui A."/>
            <person name="MacDonald P.J.P."/>
            <person name="McCowen C."/>
            <person name="Montmayeur A."/>
            <person name="Murphy C."/>
            <person name="Neiman D."/>
            <person name="Pearson M."/>
            <person name="Priest M."/>
            <person name="Roberts A."/>
            <person name="Saif S."/>
            <person name="Shea T."/>
            <person name="Sisk P."/>
            <person name="Stolte C."/>
            <person name="Sykes S."/>
            <person name="Wortman J."/>
            <person name="Nusbaum C."/>
            <person name="Birren B."/>
        </authorList>
    </citation>
    <scope>NUCLEOTIDE SEQUENCE [LARGE SCALE GENOMIC DNA]</scope>
    <source>
        <strain evidence="1 2">CL02T12C05</strain>
    </source>
</reference>
<dbReference type="STRING" id="997884.HMPREF1068_01422"/>
<comment type="caution">
    <text evidence="1">The sequence shown here is derived from an EMBL/GenBank/DDBJ whole genome shotgun (WGS) entry which is preliminary data.</text>
</comment>
<dbReference type="Proteomes" id="UP000003089">
    <property type="component" value="Unassembled WGS sequence"/>
</dbReference>
<dbReference type="RefSeq" id="WP_007484427.1">
    <property type="nucleotide sequence ID" value="NZ_JH724314.1"/>
</dbReference>
<accession>I8XLW9</accession>
<evidence type="ECO:0000313" key="1">
    <source>
        <dbReference type="EMBL" id="EIY51875.1"/>
    </source>
</evidence>
<sequence length="119" mass="13801">MFGATDIYSGARQYRIGTYLNAADRVLVFKAMMGAQAAEKEQAILDAEMPQLIVKYKGLPFRVHLFYSKEEHTYEDDIKYLIKDFVDNNITHDDKVETFTGYGEVGKYFSPWIKNELEK</sequence>